<dbReference type="EMBL" id="CM023484">
    <property type="protein sequence ID" value="KAH6932173.1"/>
    <property type="molecule type" value="Genomic_DNA"/>
</dbReference>
<sequence>MAAGVVAKPRVVDVATPAAPRDVRAVGRCGDGVARGEDGRCRCGGLRDRRWSSRGGRVLVPERHRAARPLRGLADASGAPTTTAAHAAGAAGQGVVPIVVSLRRLLAGESTDAASLI</sequence>
<dbReference type="Proteomes" id="UP000821845">
    <property type="component" value="Chromosome 4"/>
</dbReference>
<evidence type="ECO:0000313" key="2">
    <source>
        <dbReference type="Proteomes" id="UP000821845"/>
    </source>
</evidence>
<reference evidence="1" key="1">
    <citation type="submission" date="2020-05" db="EMBL/GenBank/DDBJ databases">
        <title>Large-scale comparative analyses of tick genomes elucidate their genetic diversity and vector capacities.</title>
        <authorList>
            <person name="Jia N."/>
            <person name="Wang J."/>
            <person name="Shi W."/>
            <person name="Du L."/>
            <person name="Sun Y."/>
            <person name="Zhan W."/>
            <person name="Jiang J."/>
            <person name="Wang Q."/>
            <person name="Zhang B."/>
            <person name="Ji P."/>
            <person name="Sakyi L.B."/>
            <person name="Cui X."/>
            <person name="Yuan T."/>
            <person name="Jiang B."/>
            <person name="Yang W."/>
            <person name="Lam T.T.-Y."/>
            <person name="Chang Q."/>
            <person name="Ding S."/>
            <person name="Wang X."/>
            <person name="Zhu J."/>
            <person name="Ruan X."/>
            <person name="Zhao L."/>
            <person name="Wei J."/>
            <person name="Que T."/>
            <person name="Du C."/>
            <person name="Cheng J."/>
            <person name="Dai P."/>
            <person name="Han X."/>
            <person name="Huang E."/>
            <person name="Gao Y."/>
            <person name="Liu J."/>
            <person name="Shao H."/>
            <person name="Ye R."/>
            <person name="Li L."/>
            <person name="Wei W."/>
            <person name="Wang X."/>
            <person name="Wang C."/>
            <person name="Yang T."/>
            <person name="Huo Q."/>
            <person name="Li W."/>
            <person name="Guo W."/>
            <person name="Chen H."/>
            <person name="Zhou L."/>
            <person name="Ni X."/>
            <person name="Tian J."/>
            <person name="Zhou Y."/>
            <person name="Sheng Y."/>
            <person name="Liu T."/>
            <person name="Pan Y."/>
            <person name="Xia L."/>
            <person name="Li J."/>
            <person name="Zhao F."/>
            <person name="Cao W."/>
        </authorList>
    </citation>
    <scope>NUCLEOTIDE SEQUENCE</scope>
    <source>
        <strain evidence="1">Hyas-2018</strain>
    </source>
</reference>
<comment type="caution">
    <text evidence="1">The sequence shown here is derived from an EMBL/GenBank/DDBJ whole genome shotgun (WGS) entry which is preliminary data.</text>
</comment>
<protein>
    <submittedName>
        <fullName evidence="1">Uncharacterized protein</fullName>
    </submittedName>
</protein>
<organism evidence="1 2">
    <name type="scientific">Hyalomma asiaticum</name>
    <name type="common">Tick</name>
    <dbReference type="NCBI Taxonomy" id="266040"/>
    <lineage>
        <taxon>Eukaryota</taxon>
        <taxon>Metazoa</taxon>
        <taxon>Ecdysozoa</taxon>
        <taxon>Arthropoda</taxon>
        <taxon>Chelicerata</taxon>
        <taxon>Arachnida</taxon>
        <taxon>Acari</taxon>
        <taxon>Parasitiformes</taxon>
        <taxon>Ixodida</taxon>
        <taxon>Ixodoidea</taxon>
        <taxon>Ixodidae</taxon>
        <taxon>Hyalomminae</taxon>
        <taxon>Hyalomma</taxon>
    </lineage>
</organism>
<keyword evidence="2" id="KW-1185">Reference proteome</keyword>
<evidence type="ECO:0000313" key="1">
    <source>
        <dbReference type="EMBL" id="KAH6932173.1"/>
    </source>
</evidence>
<name>A0ACB7SBD9_HYAAI</name>
<accession>A0ACB7SBD9</accession>
<proteinExistence type="predicted"/>
<gene>
    <name evidence="1" type="ORF">HPB50_003484</name>
</gene>